<proteinExistence type="predicted"/>
<dbReference type="GO" id="GO:0003677">
    <property type="term" value="F:DNA binding"/>
    <property type="evidence" value="ECO:0007669"/>
    <property type="project" value="UniProtKB-KW"/>
</dbReference>
<dbReference type="PROSITE" id="PS50937">
    <property type="entry name" value="HTH_MERR_2"/>
    <property type="match status" value="1"/>
</dbReference>
<dbReference type="SUPFAM" id="SSF46955">
    <property type="entry name" value="Putative DNA-binding domain"/>
    <property type="match status" value="1"/>
</dbReference>
<protein>
    <submittedName>
        <fullName evidence="4">Transcriptional regulator</fullName>
    </submittedName>
</protein>
<dbReference type="SMART" id="SM00422">
    <property type="entry name" value="HTH_MERR"/>
    <property type="match status" value="1"/>
</dbReference>
<dbReference type="Proteomes" id="UP000321635">
    <property type="component" value="Unassembled WGS sequence"/>
</dbReference>
<dbReference type="RefSeq" id="WP_035376917.1">
    <property type="nucleotide sequence ID" value="NZ_AUBI01000034.1"/>
</dbReference>
<feature type="domain" description="HTH merR-type" evidence="3">
    <location>
        <begin position="11"/>
        <end position="74"/>
    </location>
</feature>
<dbReference type="Pfam" id="PF13411">
    <property type="entry name" value="MerR_1"/>
    <property type="match status" value="1"/>
</dbReference>
<keyword evidence="5" id="KW-1185">Reference proteome</keyword>
<dbReference type="PANTHER" id="PTHR30204">
    <property type="entry name" value="REDOX-CYCLING DRUG-SENSING TRANSCRIPTIONAL ACTIVATOR SOXR"/>
    <property type="match status" value="1"/>
</dbReference>
<dbReference type="InterPro" id="IPR047057">
    <property type="entry name" value="MerR_fam"/>
</dbReference>
<dbReference type="AlphaFoldDB" id="A0A511XF85"/>
<organism evidence="4 5">
    <name type="scientific">Acetobacter nitrogenifigens DSM 23921 = NBRC 105050</name>
    <dbReference type="NCBI Taxonomy" id="1120919"/>
    <lineage>
        <taxon>Bacteria</taxon>
        <taxon>Pseudomonadati</taxon>
        <taxon>Pseudomonadota</taxon>
        <taxon>Alphaproteobacteria</taxon>
        <taxon>Acetobacterales</taxon>
        <taxon>Acetobacteraceae</taxon>
        <taxon>Acetobacter</taxon>
    </lineage>
</organism>
<dbReference type="InterPro" id="IPR009061">
    <property type="entry name" value="DNA-bd_dom_put_sf"/>
</dbReference>
<evidence type="ECO:0000256" key="2">
    <source>
        <dbReference type="SAM" id="MobiDB-lite"/>
    </source>
</evidence>
<evidence type="ECO:0000313" key="4">
    <source>
        <dbReference type="EMBL" id="GEN61609.1"/>
    </source>
</evidence>
<dbReference type="PANTHER" id="PTHR30204:SF97">
    <property type="entry name" value="MERR FAMILY REGULATORY PROTEIN"/>
    <property type="match status" value="1"/>
</dbReference>
<keyword evidence="1" id="KW-0238">DNA-binding</keyword>
<dbReference type="Gene3D" id="1.10.1660.10">
    <property type="match status" value="1"/>
</dbReference>
<accession>A0A511XF85</accession>
<dbReference type="OrthoDB" id="9803659at2"/>
<dbReference type="GO" id="GO:0003700">
    <property type="term" value="F:DNA-binding transcription factor activity"/>
    <property type="evidence" value="ECO:0007669"/>
    <property type="project" value="InterPro"/>
</dbReference>
<name>A0A511XF85_9PROT</name>
<dbReference type="InterPro" id="IPR000551">
    <property type="entry name" value="MerR-type_HTH_dom"/>
</dbReference>
<gene>
    <name evidence="4" type="ORF">ANI02nite_34930</name>
</gene>
<feature type="region of interest" description="Disordered" evidence="2">
    <location>
        <begin position="138"/>
        <end position="158"/>
    </location>
</feature>
<evidence type="ECO:0000259" key="3">
    <source>
        <dbReference type="PROSITE" id="PS50937"/>
    </source>
</evidence>
<dbReference type="EMBL" id="BJYF01000051">
    <property type="protein sequence ID" value="GEN61609.1"/>
    <property type="molecule type" value="Genomic_DNA"/>
</dbReference>
<dbReference type="STRING" id="1120919.GCA_000429165_03753"/>
<evidence type="ECO:0000256" key="1">
    <source>
        <dbReference type="ARBA" id="ARBA00023125"/>
    </source>
</evidence>
<comment type="caution">
    <text evidence="4">The sequence shown here is derived from an EMBL/GenBank/DDBJ whole genome shotgun (WGS) entry which is preliminary data.</text>
</comment>
<evidence type="ECO:0000313" key="5">
    <source>
        <dbReference type="Proteomes" id="UP000321635"/>
    </source>
</evidence>
<sequence>MFKTPLPINDVARLFGIRASALRYYEEIALLKPAWRQGGRRFYDIPALKRLALIQLLQDACHLSLGEITDVLATGPNDKGRTILNNQMAALEQTIAAARAAKRYVEHRMTCPREDPVQDCPVLDREVTAWLAQRFRGTAGEDSATSIAKADMKKNRRQ</sequence>
<reference evidence="4 5" key="1">
    <citation type="submission" date="2019-07" db="EMBL/GenBank/DDBJ databases">
        <title>Whole genome shotgun sequence of Acetobacter nitrogenifigens NBRC 105050.</title>
        <authorList>
            <person name="Hosoyama A."/>
            <person name="Uohara A."/>
            <person name="Ohji S."/>
            <person name="Ichikawa N."/>
        </authorList>
    </citation>
    <scope>NUCLEOTIDE SEQUENCE [LARGE SCALE GENOMIC DNA]</scope>
    <source>
        <strain evidence="4 5">NBRC 105050</strain>
    </source>
</reference>